<keyword evidence="1" id="KW-0812">Transmembrane</keyword>
<organism evidence="2 3">
    <name type="scientific">Fimbriimonas ginsengisoli</name>
    <dbReference type="NCBI Taxonomy" id="1005039"/>
    <lineage>
        <taxon>Bacteria</taxon>
        <taxon>Bacillati</taxon>
        <taxon>Armatimonadota</taxon>
        <taxon>Fimbriimonadia</taxon>
        <taxon>Fimbriimonadales</taxon>
        <taxon>Fimbriimonadaceae</taxon>
        <taxon>Fimbriimonas</taxon>
    </lineage>
</organism>
<name>A0A931LYV8_FIMGI</name>
<accession>A0A931LYV8</accession>
<feature type="transmembrane region" description="Helical" evidence="1">
    <location>
        <begin position="21"/>
        <end position="38"/>
    </location>
</feature>
<feature type="transmembrane region" description="Helical" evidence="1">
    <location>
        <begin position="53"/>
        <end position="75"/>
    </location>
</feature>
<proteinExistence type="predicted"/>
<comment type="caution">
    <text evidence="2">The sequence shown here is derived from an EMBL/GenBank/DDBJ whole genome shotgun (WGS) entry which is preliminary data.</text>
</comment>
<feature type="transmembrane region" description="Helical" evidence="1">
    <location>
        <begin position="96"/>
        <end position="115"/>
    </location>
</feature>
<protein>
    <submittedName>
        <fullName evidence="2">Uncharacterized protein</fullName>
    </submittedName>
</protein>
<evidence type="ECO:0000313" key="2">
    <source>
        <dbReference type="EMBL" id="MBI1757300.1"/>
    </source>
</evidence>
<gene>
    <name evidence="2" type="ORF">HYR64_09370</name>
</gene>
<dbReference type="AlphaFoldDB" id="A0A931LYV8"/>
<keyword evidence="1" id="KW-1133">Transmembrane helix</keyword>
<reference evidence="2" key="1">
    <citation type="submission" date="2020-07" db="EMBL/GenBank/DDBJ databases">
        <title>Huge and variable diversity of episymbiotic CPR bacteria and DPANN archaea in groundwater ecosystems.</title>
        <authorList>
            <person name="He C.Y."/>
            <person name="Keren R."/>
            <person name="Whittaker M."/>
            <person name="Farag I.F."/>
            <person name="Doudna J."/>
            <person name="Cate J.H.D."/>
            <person name="Banfield J.F."/>
        </authorList>
    </citation>
    <scope>NUCLEOTIDE SEQUENCE</scope>
    <source>
        <strain evidence="2">NC_groundwater_17_Pr7_B-0.1um_64_12</strain>
    </source>
</reference>
<dbReference type="Proteomes" id="UP000727962">
    <property type="component" value="Unassembled WGS sequence"/>
</dbReference>
<sequence>MIVTGIMLALSAVSSLIGKTSVAWMVVISALLGCQYLAKGSIPYGDCGGTSDIVTSVCVDIAIPFAFVPSLTGIFRAGRRTQDELPTKGRAEILRELRQGCALAGLIFAVLYVIWPNFLGHLP</sequence>
<keyword evidence="1" id="KW-0472">Membrane</keyword>
<evidence type="ECO:0000313" key="3">
    <source>
        <dbReference type="Proteomes" id="UP000727962"/>
    </source>
</evidence>
<evidence type="ECO:0000256" key="1">
    <source>
        <dbReference type="SAM" id="Phobius"/>
    </source>
</evidence>
<dbReference type="EMBL" id="JACOSL010000059">
    <property type="protein sequence ID" value="MBI1757300.1"/>
    <property type="molecule type" value="Genomic_DNA"/>
</dbReference>